<accession>A0A0S7YDL9</accession>
<evidence type="ECO:0000256" key="1">
    <source>
        <dbReference type="SAM" id="Phobius"/>
    </source>
</evidence>
<dbReference type="Proteomes" id="UP000051012">
    <property type="component" value="Unassembled WGS sequence"/>
</dbReference>
<protein>
    <submittedName>
        <fullName evidence="2">Uncharacterized protein</fullName>
    </submittedName>
</protein>
<proteinExistence type="predicted"/>
<evidence type="ECO:0000313" key="2">
    <source>
        <dbReference type="EMBL" id="KPJ72830.1"/>
    </source>
</evidence>
<comment type="caution">
    <text evidence="2">The sequence shown here is derived from an EMBL/GenBank/DDBJ whole genome shotgun (WGS) entry which is preliminary data.</text>
</comment>
<name>A0A0S7YDL9_UNCT6</name>
<sequence>MKLNRLLWIIAFVVGAGVFCFVTLKPLYAETPLADENPSVVKMTWEEFKKLLKLDADEIELTWAEFKKILALTGSEIKVEYDIQNGKVVLQREQFKKLLEQMKPPMITPLNPPGDYLITKAVYSGSMDKKSTTFNVRFSIEIFEKKRDTYPKIQLLPQMVAISEIKLDDKPALIMIENGWYVLTTDKVGQHIIDVQFSLKSDLDKGPAIMDLAIPKTAITLFKLDIPLKDIQVEITQEKYVTVSKAGNRTKVDAVLSTTDRINVKLHRVSPADIIKRGPAKVYVETMNLLSVEDDVLRVTTKFKLDILQNTIADIKIYVPEGYSILHVRDQNSQEIRDWSTMQEKDREILIVPFGGKKEGTVVFTVIAEKIFSEDNDSVKFNGFQVVKAVRETGYVGIEKKSTAETEILETDNIDVIDMQRLPNELVNMSTRPLIFALRYLRHPHHVSLKVTKHEELPVVNTVIDNASVVSVFLEDGKIITRVVYTIRNTGKQFLEMTLPEDAEIWSLYVDGQRELPAKSEQGNFMIPLVLSKIQSGNIVAFDVEVVYYMRMKRFAFIGAERLLFPQTDVIISTMLWSCYFPVDYRFIHFGGNVEKEKIASGFHPLLGGSRVFTYDEVSEYSRALENWESASTEVADDKILEVQKRLKSEFRTGAHNELDAITNQLRQEIDFAEKIQKEREHGAIGTPLLRIDIPTSGQLYRFAKTLVEGEELYIEFYYASDWMSTIFKVMLIALICFVVYVVRTHIIKSYIMVREWIESHRAFVKKCKTPQGTRVLLIAGAIVFLFISKFLFVVFVLLIVLTWLKPEWIFRSKEKSVEQKESSVGT</sequence>
<gene>
    <name evidence="2" type="ORF">AMJ52_04985</name>
</gene>
<dbReference type="PATRIC" id="fig|1703772.3.peg.1590"/>
<keyword evidence="1" id="KW-0812">Transmembrane</keyword>
<dbReference type="AlphaFoldDB" id="A0A0S7YDL9"/>
<reference evidence="2 3" key="1">
    <citation type="journal article" date="2015" name="Microbiome">
        <title>Genomic resolution of linkages in carbon, nitrogen, and sulfur cycling among widespread estuary sediment bacteria.</title>
        <authorList>
            <person name="Baker B.J."/>
            <person name="Lazar C.S."/>
            <person name="Teske A.P."/>
            <person name="Dick G.J."/>
        </authorList>
    </citation>
    <scope>NUCLEOTIDE SEQUENCE [LARGE SCALE GENOMIC DNA]</scope>
    <source>
        <strain evidence="2">DG_78</strain>
    </source>
</reference>
<feature type="transmembrane region" description="Helical" evidence="1">
    <location>
        <begin position="776"/>
        <end position="805"/>
    </location>
</feature>
<evidence type="ECO:0000313" key="3">
    <source>
        <dbReference type="Proteomes" id="UP000051012"/>
    </source>
</evidence>
<keyword evidence="1" id="KW-1133">Transmembrane helix</keyword>
<keyword evidence="1" id="KW-0472">Membrane</keyword>
<feature type="transmembrane region" description="Helical" evidence="1">
    <location>
        <begin position="723"/>
        <end position="743"/>
    </location>
</feature>
<dbReference type="EMBL" id="LJNI01000053">
    <property type="protein sequence ID" value="KPJ72830.1"/>
    <property type="molecule type" value="Genomic_DNA"/>
</dbReference>
<organism evidence="2 3">
    <name type="scientific">candidate division TA06 bacterium DG_78</name>
    <dbReference type="NCBI Taxonomy" id="1703772"/>
    <lineage>
        <taxon>Bacteria</taxon>
        <taxon>Bacteria division TA06</taxon>
    </lineage>
</organism>